<evidence type="ECO:0000313" key="3">
    <source>
        <dbReference type="Proteomes" id="UP000249458"/>
    </source>
</evidence>
<proteinExistence type="predicted"/>
<protein>
    <submittedName>
        <fullName evidence="2">Uncharacterized protein</fullName>
    </submittedName>
</protein>
<feature type="compositionally biased region" description="Basic and acidic residues" evidence="1">
    <location>
        <begin position="1"/>
        <end position="22"/>
    </location>
</feature>
<feature type="region of interest" description="Disordered" evidence="1">
    <location>
        <begin position="1"/>
        <end position="26"/>
    </location>
</feature>
<dbReference type="RefSeq" id="WP_112220796.1">
    <property type="nucleotide sequence ID" value="NZ_MVJN01000016.1"/>
</dbReference>
<dbReference type="Proteomes" id="UP000249458">
    <property type="component" value="Unassembled WGS sequence"/>
</dbReference>
<evidence type="ECO:0000313" key="2">
    <source>
        <dbReference type="EMBL" id="RAP34536.1"/>
    </source>
</evidence>
<feature type="compositionally biased region" description="Basic residues" evidence="1">
    <location>
        <begin position="63"/>
        <end position="74"/>
    </location>
</feature>
<dbReference type="AlphaFoldDB" id="A0A364LF88"/>
<evidence type="ECO:0000256" key="1">
    <source>
        <dbReference type="SAM" id="MobiDB-lite"/>
    </source>
</evidence>
<name>A0A364LF88_9GAMM</name>
<gene>
    <name evidence="2" type="ORF">B1207_15550</name>
</gene>
<dbReference type="EMBL" id="MVJN01000016">
    <property type="protein sequence ID" value="RAP34536.1"/>
    <property type="molecule type" value="Genomic_DNA"/>
</dbReference>
<feature type="region of interest" description="Disordered" evidence="1">
    <location>
        <begin position="41"/>
        <end position="74"/>
    </location>
</feature>
<reference evidence="2 3" key="1">
    <citation type="submission" date="2017-02" db="EMBL/GenBank/DDBJ databases">
        <title>Legionella quilivanii strain from human: case report and whole genome sequencing analysis.</title>
        <authorList>
            <person name="Lalancette C."/>
            <person name="Leduc J.-M."/>
            <person name="Levesque S."/>
            <person name="Fournier E."/>
            <person name="Saoud J."/>
            <person name="Faucher S.P."/>
            <person name="Bernard K."/>
            <person name="Martineau C."/>
            <person name="Longtin J."/>
        </authorList>
    </citation>
    <scope>NUCLEOTIDE SEQUENCE [LARGE SCALE GENOMIC DNA]</scope>
    <source>
        <strain evidence="2 3">ID143958</strain>
    </source>
</reference>
<sequence length="74" mass="7709">MSEKFTAKDKKLNKVSDGELEKLSGGGGPIWLEMALAEQAKNNVSAAPAQISGGGGGGGGKNKDKKKKDKKKHK</sequence>
<comment type="caution">
    <text evidence="2">The sequence shown here is derived from an EMBL/GenBank/DDBJ whole genome shotgun (WGS) entry which is preliminary data.</text>
</comment>
<accession>A0A364LF88</accession>
<organism evidence="2 3">
    <name type="scientific">Legionella quinlivanii</name>
    <dbReference type="NCBI Taxonomy" id="45073"/>
    <lineage>
        <taxon>Bacteria</taxon>
        <taxon>Pseudomonadati</taxon>
        <taxon>Pseudomonadota</taxon>
        <taxon>Gammaproteobacteria</taxon>
        <taxon>Legionellales</taxon>
        <taxon>Legionellaceae</taxon>
        <taxon>Legionella</taxon>
    </lineage>
</organism>